<evidence type="ECO:0000313" key="3">
    <source>
        <dbReference type="EMBL" id="RFD79963.1"/>
    </source>
</evidence>
<evidence type="ECO:0000256" key="1">
    <source>
        <dbReference type="SAM" id="MobiDB-lite"/>
    </source>
</evidence>
<feature type="compositionally biased region" description="Acidic residues" evidence="1">
    <location>
        <begin position="229"/>
        <end position="240"/>
    </location>
</feature>
<reference evidence="3 4" key="1">
    <citation type="submission" date="2016-02" db="EMBL/GenBank/DDBJ databases">
        <authorList>
            <person name="Alioto T."/>
            <person name="Alioto T."/>
        </authorList>
    </citation>
    <scope>NUCLEOTIDE SEQUENCE [LARGE SCALE GENOMIC DNA]</scope>
    <source>
        <strain evidence="3 4">NR010</strain>
    </source>
</reference>
<feature type="compositionally biased region" description="Low complexity" evidence="1">
    <location>
        <begin position="293"/>
        <end position="306"/>
    </location>
</feature>
<sequence>MFRLKKSIFFALSIASAVAMLASGVSTAEAVNVYADSTKETVNTDWQIKDASIAANVLRHIRQTRSKLYDDRSVYFEGMPLQDYVTKKGLTKEQYVNNIQYDRANEEDAYRRAKETRQHGKIAHLGPDGVSEPNYVGRKAWGENLAWGSDAAGSMEAWTYKELSALKNSKGHFNLNSGHLYQVLNPDNISFGYGQVDGGPYGEVSALTLSHYHGDSDYPGGKIGAAESGADESDSDDSLPELDYSGLSDADASDSADYLNYDDDSSSDLDFSDFADIDFADFSDIDFSDFADFSSDLNAGDSTDSTDGSKDSKDTKDTTDSKGSTGDYLDNLLAL</sequence>
<keyword evidence="2" id="KW-0732">Signal</keyword>
<dbReference type="SUPFAM" id="SSF55797">
    <property type="entry name" value="PR-1-like"/>
    <property type="match status" value="1"/>
</dbReference>
<dbReference type="AlphaFoldDB" id="A0A3E1J0T0"/>
<dbReference type="RefSeq" id="WP_116711553.1">
    <property type="nucleotide sequence ID" value="NZ_LRTV01000001.1"/>
</dbReference>
<dbReference type="OrthoDB" id="4398810at2"/>
<dbReference type="EMBL" id="LRTV01000001">
    <property type="protein sequence ID" value="RFD79963.1"/>
    <property type="molecule type" value="Genomic_DNA"/>
</dbReference>
<name>A0A3E1J0T0_GARVA</name>
<comment type="caution">
    <text evidence="3">The sequence shown here is derived from an EMBL/GenBank/DDBJ whole genome shotgun (WGS) entry which is preliminary data.</text>
</comment>
<protein>
    <recommendedName>
        <fullName evidence="5">SCP domain-containing protein</fullName>
    </recommendedName>
</protein>
<dbReference type="InterPro" id="IPR035940">
    <property type="entry name" value="CAP_sf"/>
</dbReference>
<feature type="compositionally biased region" description="Low complexity" evidence="1">
    <location>
        <begin position="241"/>
        <end position="250"/>
    </location>
</feature>
<organism evidence="3 4">
    <name type="scientific">Gardnerella vaginalis</name>
    <dbReference type="NCBI Taxonomy" id="2702"/>
    <lineage>
        <taxon>Bacteria</taxon>
        <taxon>Bacillati</taxon>
        <taxon>Actinomycetota</taxon>
        <taxon>Actinomycetes</taxon>
        <taxon>Bifidobacteriales</taxon>
        <taxon>Bifidobacteriaceae</taxon>
        <taxon>Gardnerella</taxon>
    </lineage>
</organism>
<dbReference type="Gene3D" id="3.40.33.10">
    <property type="entry name" value="CAP"/>
    <property type="match status" value="1"/>
</dbReference>
<proteinExistence type="predicted"/>
<feature type="region of interest" description="Disordered" evidence="1">
    <location>
        <begin position="218"/>
        <end position="250"/>
    </location>
</feature>
<gene>
    <name evidence="3" type="ORF">AXE77_00020</name>
</gene>
<feature type="compositionally biased region" description="Basic and acidic residues" evidence="1">
    <location>
        <begin position="307"/>
        <end position="320"/>
    </location>
</feature>
<feature type="signal peptide" evidence="2">
    <location>
        <begin position="1"/>
        <end position="30"/>
    </location>
</feature>
<feature type="chain" id="PRO_5017726264" description="SCP domain-containing protein" evidence="2">
    <location>
        <begin position="31"/>
        <end position="335"/>
    </location>
</feature>
<feature type="region of interest" description="Disordered" evidence="1">
    <location>
        <begin position="293"/>
        <end position="335"/>
    </location>
</feature>
<evidence type="ECO:0008006" key="5">
    <source>
        <dbReference type="Google" id="ProtNLM"/>
    </source>
</evidence>
<evidence type="ECO:0000313" key="4">
    <source>
        <dbReference type="Proteomes" id="UP000259221"/>
    </source>
</evidence>
<evidence type="ECO:0000256" key="2">
    <source>
        <dbReference type="SAM" id="SignalP"/>
    </source>
</evidence>
<accession>A0A3E1J0T0</accession>
<dbReference type="Proteomes" id="UP000259221">
    <property type="component" value="Unassembled WGS sequence"/>
</dbReference>